<dbReference type="Proteomes" id="UP000326702">
    <property type="component" value="Chromosome"/>
</dbReference>
<feature type="compositionally biased region" description="Low complexity" evidence="1">
    <location>
        <begin position="269"/>
        <end position="286"/>
    </location>
</feature>
<feature type="compositionally biased region" description="Low complexity" evidence="1">
    <location>
        <begin position="293"/>
        <end position="309"/>
    </location>
</feature>
<accession>A0A5P9QFH1</accession>
<keyword evidence="2" id="KW-0812">Transmembrane</keyword>
<gene>
    <name evidence="3" type="ORF">KDY119_03378</name>
</gene>
<dbReference type="AlphaFoldDB" id="A0A5P9QFH1"/>
<sequence length="409" mass="39925">MTPRTQPIPPVPDHDDDVTPTRSQPPSIPPRRAVGAHPQSRSARPTAQASAGRTALPTTAVPVRSRHVPDAHAADDVAERIEERAPRPSVVQITASALAAVSSTVLLSYLGVAGTIVGAGIASVLTVLGNFVYQRSMLRAHEKVATALRTGARLGAGATAAEAARTTSVTRVSSRVGDGGARPSSSGAGVTPPAGPGAPEDAEGQGAKKRQRRRLVVAAIALFAVLVAAVTAVELVAGKPLTNLLHGTEGSGLSISDITRHGGDGGGSVPVPTSTTTEDPSDTDSSGSDKDSSSGTGSGSSDDSGSKDSGSSDDDSSGSTGQSGSGSSGSTDDSGSTGSGSDGSSQDGSTQDGSSGDGQSDDGSSGSSGGSGSTEPTSPATTQPTTSSDDAATGAAATSGADQDEDATS</sequence>
<dbReference type="EMBL" id="CP045529">
    <property type="protein sequence ID" value="QFU99842.1"/>
    <property type="molecule type" value="Genomic_DNA"/>
</dbReference>
<organism evidence="3 4">
    <name type="scientific">Luteimicrobium xylanilyticum</name>
    <dbReference type="NCBI Taxonomy" id="1133546"/>
    <lineage>
        <taxon>Bacteria</taxon>
        <taxon>Bacillati</taxon>
        <taxon>Actinomycetota</taxon>
        <taxon>Actinomycetes</taxon>
        <taxon>Micrococcales</taxon>
        <taxon>Luteimicrobium</taxon>
    </lineage>
</organism>
<feature type="compositionally biased region" description="Polar residues" evidence="1">
    <location>
        <begin position="39"/>
        <end position="51"/>
    </location>
</feature>
<evidence type="ECO:0000313" key="4">
    <source>
        <dbReference type="Proteomes" id="UP000326702"/>
    </source>
</evidence>
<reference evidence="3 4" key="1">
    <citation type="submission" date="2019-10" db="EMBL/GenBank/DDBJ databases">
        <title>Genome sequence of Luteimicrobium xylanilyticum HY-24.</title>
        <authorList>
            <person name="Kim D.Y."/>
            <person name="Park H.-Y."/>
        </authorList>
    </citation>
    <scope>NUCLEOTIDE SEQUENCE [LARGE SCALE GENOMIC DNA]</scope>
    <source>
        <strain evidence="3 4">HY-24</strain>
    </source>
</reference>
<feature type="region of interest" description="Disordered" evidence="1">
    <location>
        <begin position="165"/>
        <end position="208"/>
    </location>
</feature>
<feature type="transmembrane region" description="Helical" evidence="2">
    <location>
        <begin position="116"/>
        <end position="133"/>
    </location>
</feature>
<feature type="region of interest" description="Disordered" evidence="1">
    <location>
        <begin position="1"/>
        <end position="70"/>
    </location>
</feature>
<proteinExistence type="predicted"/>
<feature type="region of interest" description="Disordered" evidence="1">
    <location>
        <begin position="255"/>
        <end position="409"/>
    </location>
</feature>
<keyword evidence="2" id="KW-0472">Membrane</keyword>
<feature type="compositionally biased region" description="Low complexity" evidence="1">
    <location>
        <begin position="373"/>
        <end position="401"/>
    </location>
</feature>
<feature type="compositionally biased region" description="Low complexity" evidence="1">
    <location>
        <begin position="183"/>
        <end position="192"/>
    </location>
</feature>
<feature type="compositionally biased region" description="Low complexity" evidence="1">
    <location>
        <begin position="342"/>
        <end position="365"/>
    </location>
</feature>
<feature type="compositionally biased region" description="Pro residues" evidence="1">
    <location>
        <begin position="1"/>
        <end position="11"/>
    </location>
</feature>
<evidence type="ECO:0000313" key="3">
    <source>
        <dbReference type="EMBL" id="QFU99842.1"/>
    </source>
</evidence>
<evidence type="ECO:0000256" key="1">
    <source>
        <dbReference type="SAM" id="MobiDB-lite"/>
    </source>
</evidence>
<keyword evidence="2" id="KW-1133">Transmembrane helix</keyword>
<evidence type="ECO:0000256" key="2">
    <source>
        <dbReference type="SAM" id="Phobius"/>
    </source>
</evidence>
<keyword evidence="4" id="KW-1185">Reference proteome</keyword>
<feature type="transmembrane region" description="Helical" evidence="2">
    <location>
        <begin position="215"/>
        <end position="237"/>
    </location>
</feature>
<protein>
    <submittedName>
        <fullName evidence="3">Mucin-5AC</fullName>
    </submittedName>
</protein>
<name>A0A5P9QFH1_9MICO</name>
<dbReference type="RefSeq" id="WP_051136345.1">
    <property type="nucleotide sequence ID" value="NZ_BAABIH010000016.1"/>
</dbReference>
<dbReference type="KEGG" id="lxl:KDY119_03378"/>
<feature type="compositionally biased region" description="Low complexity" evidence="1">
    <location>
        <begin position="165"/>
        <end position="176"/>
    </location>
</feature>